<dbReference type="Pfam" id="PF12937">
    <property type="entry name" value="F-box-like"/>
    <property type="match status" value="1"/>
</dbReference>
<feature type="transmembrane region" description="Helical" evidence="1">
    <location>
        <begin position="560"/>
        <end position="591"/>
    </location>
</feature>
<dbReference type="AlphaFoldDB" id="A0AA88GQS6"/>
<dbReference type="Gene3D" id="1.20.1280.50">
    <property type="match status" value="1"/>
</dbReference>
<dbReference type="SMART" id="SM00256">
    <property type="entry name" value="FBOX"/>
    <property type="match status" value="1"/>
</dbReference>
<proteinExistence type="predicted"/>
<feature type="transmembrane region" description="Helical" evidence="1">
    <location>
        <begin position="640"/>
        <end position="662"/>
    </location>
</feature>
<name>A0AA88GQS6_NAELO</name>
<dbReference type="PROSITE" id="PS50181">
    <property type="entry name" value="FBOX"/>
    <property type="match status" value="1"/>
</dbReference>
<keyword evidence="1" id="KW-1133">Transmembrane helix</keyword>
<dbReference type="Proteomes" id="UP000816034">
    <property type="component" value="Unassembled WGS sequence"/>
</dbReference>
<dbReference type="SUPFAM" id="SSF81383">
    <property type="entry name" value="F-box domain"/>
    <property type="match status" value="1"/>
</dbReference>
<evidence type="ECO:0000259" key="2">
    <source>
        <dbReference type="PROSITE" id="PS50181"/>
    </source>
</evidence>
<reference evidence="3 4" key="1">
    <citation type="journal article" date="2018" name="BMC Genomics">
        <title>The genome of Naegleria lovaniensis, the basis for a comparative approach to unravel pathogenicity factors of the human pathogenic amoeba N. fowleri.</title>
        <authorList>
            <person name="Liechti N."/>
            <person name="Schurch N."/>
            <person name="Bruggmann R."/>
            <person name="Wittwer M."/>
        </authorList>
    </citation>
    <scope>NUCLEOTIDE SEQUENCE [LARGE SCALE GENOMIC DNA]</scope>
    <source>
        <strain evidence="3 4">ATCC 30569</strain>
    </source>
</reference>
<gene>
    <name evidence="3" type="ORF">C9374_004764</name>
</gene>
<feature type="transmembrane region" description="Helical" evidence="1">
    <location>
        <begin position="494"/>
        <end position="515"/>
    </location>
</feature>
<dbReference type="RefSeq" id="XP_044548476.1">
    <property type="nucleotide sequence ID" value="XM_044694439.1"/>
</dbReference>
<evidence type="ECO:0000256" key="1">
    <source>
        <dbReference type="SAM" id="Phobius"/>
    </source>
</evidence>
<keyword evidence="1" id="KW-0812">Transmembrane</keyword>
<organism evidence="3 4">
    <name type="scientific">Naegleria lovaniensis</name>
    <name type="common">Amoeba</name>
    <dbReference type="NCBI Taxonomy" id="51637"/>
    <lineage>
        <taxon>Eukaryota</taxon>
        <taxon>Discoba</taxon>
        <taxon>Heterolobosea</taxon>
        <taxon>Tetramitia</taxon>
        <taxon>Eutetramitia</taxon>
        <taxon>Vahlkampfiidae</taxon>
        <taxon>Naegleria</taxon>
    </lineage>
</organism>
<feature type="transmembrane region" description="Helical" evidence="1">
    <location>
        <begin position="464"/>
        <end position="488"/>
    </location>
</feature>
<dbReference type="EMBL" id="PYSW02000022">
    <property type="protein sequence ID" value="KAG2382797.1"/>
    <property type="molecule type" value="Genomic_DNA"/>
</dbReference>
<dbReference type="InterPro" id="IPR036047">
    <property type="entry name" value="F-box-like_dom_sf"/>
</dbReference>
<evidence type="ECO:0000313" key="4">
    <source>
        <dbReference type="Proteomes" id="UP000816034"/>
    </source>
</evidence>
<feature type="transmembrane region" description="Helical" evidence="1">
    <location>
        <begin position="603"/>
        <end position="628"/>
    </location>
</feature>
<keyword evidence="1" id="KW-0472">Membrane</keyword>
<sequence>MPTTIRSYSSNFFTEITSPLPLLTSPRNDGPSTTITSTFETVVNMNALPCFQSLPEELLVFIFTFLPLQSIHVLFQVCKYFHSLAQSDCIWRQQFVNLMVLSHHQAHVSSTEITTNGNNQNGNSTNHLMSLANSILPMRQLFSTFSISKIIQKLQSQYLTLFQNSIQDFTQVHPAMTQHLHHKQREVSNCGGLLLDPDSYVTNPLRRRFIAKRRGMGWMLNQLLHNEFVIQCLLVRELLKENVSQNFQIHVKPEFYDHSNVTHEMNECWSDYHKQEPEESIHVLNDSIETESVGNTHSISSMNFNENDESKLSQHFHPSATKTTQLCMETHHHHPQDSKFPTPCNCFYILCEYLMKMNHHYGKIDSREYLGLRMIKALKIYQTFVFPVCLALLILLSMCLHGAYFEFWNKSKADIYVLGLIASVLLLMGSWLWVLCIFVSFLLQAIEKSFHCTSSRPSQEFNSILCIFYMSMQWLPALSMCYFVKAFMNSSVPFLALSGISFFLIGCNMFILYRFRLLKCASTFEKLVGILGMVILFMMFLVTIPISIKVDFQLKLFSGYVSIVLCAPLALIVFVFQTQMYVVVQAFAYWFRTTLVHPLRVSMGSAFVLASLISAFVSVPAVVGIVLMSLRIDGLISWNYLYLCTPFLVTLLSQFAIIAQFLTSR</sequence>
<keyword evidence="4" id="KW-1185">Reference proteome</keyword>
<comment type="caution">
    <text evidence="3">The sequence shown here is derived from an EMBL/GenBank/DDBJ whole genome shotgun (WGS) entry which is preliminary data.</text>
</comment>
<accession>A0AA88GQS6</accession>
<dbReference type="InterPro" id="IPR001810">
    <property type="entry name" value="F-box_dom"/>
</dbReference>
<evidence type="ECO:0000313" key="3">
    <source>
        <dbReference type="EMBL" id="KAG2382797.1"/>
    </source>
</evidence>
<feature type="domain" description="F-box" evidence="2">
    <location>
        <begin position="48"/>
        <end position="94"/>
    </location>
</feature>
<protein>
    <recommendedName>
        <fullName evidence="2">F-box domain-containing protein</fullName>
    </recommendedName>
</protein>
<feature type="transmembrane region" description="Helical" evidence="1">
    <location>
        <begin position="383"/>
        <end position="404"/>
    </location>
</feature>
<dbReference type="GeneID" id="68097219"/>
<feature type="transmembrane region" description="Helical" evidence="1">
    <location>
        <begin position="416"/>
        <end position="443"/>
    </location>
</feature>
<feature type="transmembrane region" description="Helical" evidence="1">
    <location>
        <begin position="527"/>
        <end position="548"/>
    </location>
</feature>